<evidence type="ECO:0000313" key="7">
    <source>
        <dbReference type="Proteomes" id="UP000290657"/>
    </source>
</evidence>
<reference evidence="6 7" key="1">
    <citation type="submission" date="2017-10" db="EMBL/GenBank/DDBJ databases">
        <title>Genomics of the genus Arcobacter.</title>
        <authorList>
            <person name="Perez-Cataluna A."/>
            <person name="Figueras M.J."/>
        </authorList>
    </citation>
    <scope>NUCLEOTIDE SEQUENCE [LARGE SCALE GENOMIC DNA]</scope>
    <source>
        <strain evidence="6 7">CECT 8987</strain>
    </source>
</reference>
<gene>
    <name evidence="6" type="ORF">CRV04_04840</name>
</gene>
<evidence type="ECO:0008006" key="8">
    <source>
        <dbReference type="Google" id="ProtNLM"/>
    </source>
</evidence>
<keyword evidence="3" id="KW-0472">Membrane</keyword>
<dbReference type="EMBL" id="PDKN01000003">
    <property type="protein sequence ID" value="RXJ57841.1"/>
    <property type="molecule type" value="Genomic_DNA"/>
</dbReference>
<keyword evidence="7" id="KW-1185">Reference proteome</keyword>
<accession>A0A4Q0XTX2</accession>
<dbReference type="Pfam" id="PF13439">
    <property type="entry name" value="Glyco_transf_4"/>
    <property type="match status" value="1"/>
</dbReference>
<sequence>MKKEKKVIHILMTDYQIDSRVRNETNSLYKNGYDVDVYCLKSYKIKKSEDRENINLIRFGLVGNKLLNFLSAYIFMFVYSLNKKIDLVHAHDANALPIAYLISCIKRVPFIYDSHELWSESHHSISSKFILKSIAYVEKKFAKKAQYIITVSDSIKEFLQKYFKTEDITVIRNIPSYTHEGTYNILREEFKLSESSKVCLYQGVISQSRGVELILTAAINVCSREQNVYFFFLGEGPYLNELKKSIKDLGLSNRIITLGRVEQSSLLKYTKSADIGIHAITNSCLNHDYCLPNKIFEYIHSGVVPVVTNLYELNRYVIGNDIGLSFEDNNAKSLENQIMGLLENEKQFLRFKSNVGKLAKFDTWDNESKKLVEVYQKVLS</sequence>
<dbReference type="CDD" id="cd03794">
    <property type="entry name" value="GT4_WbuB-like"/>
    <property type="match status" value="1"/>
</dbReference>
<evidence type="ECO:0000256" key="2">
    <source>
        <dbReference type="ARBA" id="ARBA00022679"/>
    </source>
</evidence>
<evidence type="ECO:0000259" key="5">
    <source>
        <dbReference type="Pfam" id="PF13439"/>
    </source>
</evidence>
<feature type="domain" description="Glycosyl transferase family 1" evidence="4">
    <location>
        <begin position="186"/>
        <end position="354"/>
    </location>
</feature>
<dbReference type="OrthoDB" id="9815351at2"/>
<dbReference type="Proteomes" id="UP000290657">
    <property type="component" value="Unassembled WGS sequence"/>
</dbReference>
<dbReference type="Pfam" id="PF00534">
    <property type="entry name" value="Glycos_transf_1"/>
    <property type="match status" value="1"/>
</dbReference>
<dbReference type="InterPro" id="IPR001296">
    <property type="entry name" value="Glyco_trans_1"/>
</dbReference>
<name>A0A4Q0XTX2_9BACT</name>
<keyword evidence="3" id="KW-0812">Transmembrane</keyword>
<feature type="transmembrane region" description="Helical" evidence="3">
    <location>
        <begin position="56"/>
        <end position="79"/>
    </location>
</feature>
<comment type="caution">
    <text evidence="6">The sequence shown here is derived from an EMBL/GenBank/DDBJ whole genome shotgun (WGS) entry which is preliminary data.</text>
</comment>
<dbReference type="RefSeq" id="WP_128995704.1">
    <property type="nucleotide sequence ID" value="NZ_PDKN01000003.1"/>
</dbReference>
<proteinExistence type="predicted"/>
<evidence type="ECO:0000256" key="1">
    <source>
        <dbReference type="ARBA" id="ARBA00022676"/>
    </source>
</evidence>
<evidence type="ECO:0000313" key="6">
    <source>
        <dbReference type="EMBL" id="RXJ57841.1"/>
    </source>
</evidence>
<dbReference type="Gene3D" id="3.40.50.2000">
    <property type="entry name" value="Glycogen Phosphorylase B"/>
    <property type="match status" value="2"/>
</dbReference>
<feature type="domain" description="Glycosyltransferase subfamily 4-like N-terminal" evidence="5">
    <location>
        <begin position="21"/>
        <end position="173"/>
    </location>
</feature>
<dbReference type="GO" id="GO:0016757">
    <property type="term" value="F:glycosyltransferase activity"/>
    <property type="evidence" value="ECO:0007669"/>
    <property type="project" value="UniProtKB-KW"/>
</dbReference>
<protein>
    <recommendedName>
        <fullName evidence="8">Glycosyltransferase</fullName>
    </recommendedName>
</protein>
<evidence type="ECO:0000259" key="4">
    <source>
        <dbReference type="Pfam" id="PF00534"/>
    </source>
</evidence>
<dbReference type="PANTHER" id="PTHR12526">
    <property type="entry name" value="GLYCOSYLTRANSFERASE"/>
    <property type="match status" value="1"/>
</dbReference>
<keyword evidence="3" id="KW-1133">Transmembrane helix</keyword>
<keyword evidence="2" id="KW-0808">Transferase</keyword>
<keyword evidence="1" id="KW-0328">Glycosyltransferase</keyword>
<dbReference type="InterPro" id="IPR028098">
    <property type="entry name" value="Glyco_trans_4-like_N"/>
</dbReference>
<organism evidence="6 7">
    <name type="scientific">Candidatus Marinarcus aquaticus</name>
    <dbReference type="NCBI Taxonomy" id="2044504"/>
    <lineage>
        <taxon>Bacteria</taxon>
        <taxon>Pseudomonadati</taxon>
        <taxon>Campylobacterota</taxon>
        <taxon>Epsilonproteobacteria</taxon>
        <taxon>Campylobacterales</taxon>
        <taxon>Arcobacteraceae</taxon>
        <taxon>Candidatus Marinarcus</taxon>
    </lineage>
</organism>
<dbReference type="AlphaFoldDB" id="A0A4Q0XTX2"/>
<dbReference type="SUPFAM" id="SSF53756">
    <property type="entry name" value="UDP-Glycosyltransferase/glycogen phosphorylase"/>
    <property type="match status" value="1"/>
</dbReference>
<dbReference type="PANTHER" id="PTHR12526:SF629">
    <property type="entry name" value="TEICHURONIC ACID BIOSYNTHESIS GLYCOSYLTRANSFERASE TUAH-RELATED"/>
    <property type="match status" value="1"/>
</dbReference>
<evidence type="ECO:0000256" key="3">
    <source>
        <dbReference type="SAM" id="Phobius"/>
    </source>
</evidence>